<evidence type="ECO:0000313" key="4">
    <source>
        <dbReference type="EMBL" id="PUA33023.1"/>
    </source>
</evidence>
<dbReference type="GO" id="GO:0015930">
    <property type="term" value="F:glutamate synthase activity"/>
    <property type="evidence" value="ECO:0007669"/>
    <property type="project" value="InterPro"/>
</dbReference>
<evidence type="ECO:0000259" key="3">
    <source>
        <dbReference type="Pfam" id="PF01645"/>
    </source>
</evidence>
<keyword evidence="2" id="KW-0560">Oxidoreductase</keyword>
<reference evidence="4 5" key="1">
    <citation type="submission" date="2017-04" db="EMBL/GenBank/DDBJ databases">
        <title>Draft Aigarchaeota genome from a New Zealand hot spring.</title>
        <authorList>
            <person name="Reysenbach A.-L."/>
            <person name="Donaho J.A."/>
            <person name="Gerhart J."/>
            <person name="Kelley J.F."/>
            <person name="Kouba K."/>
            <person name="Podar M."/>
            <person name="Stott M."/>
        </authorList>
    </citation>
    <scope>NUCLEOTIDE SEQUENCE [LARGE SCALE GENOMIC DNA]</scope>
    <source>
        <strain evidence="4">NZ13_MG1</strain>
    </source>
</reference>
<feature type="domain" description="Glutamate synthase" evidence="3">
    <location>
        <begin position="20"/>
        <end position="324"/>
    </location>
</feature>
<protein>
    <recommendedName>
        <fullName evidence="3">Glutamate synthase domain-containing protein</fullName>
    </recommendedName>
</protein>
<dbReference type="InterPro" id="IPR002932">
    <property type="entry name" value="Glu_synthdom"/>
</dbReference>
<dbReference type="EMBL" id="NDWU01000005">
    <property type="protein sequence ID" value="PUA33023.1"/>
    <property type="molecule type" value="Genomic_DNA"/>
</dbReference>
<dbReference type="GO" id="GO:0006537">
    <property type="term" value="P:glutamate biosynthetic process"/>
    <property type="evidence" value="ECO:0007669"/>
    <property type="project" value="InterPro"/>
</dbReference>
<dbReference type="Pfam" id="PF01645">
    <property type="entry name" value="Glu_synthase"/>
    <property type="match status" value="1"/>
</dbReference>
<dbReference type="InterPro" id="IPR013785">
    <property type="entry name" value="Aldolase_TIM"/>
</dbReference>
<comment type="similarity">
    <text evidence="1">Belongs to the glutamate synthase family.</text>
</comment>
<evidence type="ECO:0000256" key="2">
    <source>
        <dbReference type="ARBA" id="ARBA00023002"/>
    </source>
</evidence>
<evidence type="ECO:0000313" key="5">
    <source>
        <dbReference type="Proteomes" id="UP000244066"/>
    </source>
</evidence>
<dbReference type="InterPro" id="IPR024188">
    <property type="entry name" value="GltB"/>
</dbReference>
<dbReference type="Gene3D" id="3.20.20.70">
    <property type="entry name" value="Aldolase class I"/>
    <property type="match status" value="1"/>
</dbReference>
<dbReference type="CDD" id="cd02808">
    <property type="entry name" value="GltS_FMN"/>
    <property type="match status" value="1"/>
</dbReference>
<proteinExistence type="inferred from homology"/>
<organism evidence="4 5">
    <name type="scientific">Candidatus Terraquivivens tikiterensis</name>
    <dbReference type="NCBI Taxonomy" id="1980982"/>
    <lineage>
        <taxon>Archaea</taxon>
        <taxon>Nitrososphaerota</taxon>
        <taxon>Candidatus Wolframiiraptoraceae</taxon>
        <taxon>Candidatus Terraquivivens</taxon>
    </lineage>
</organism>
<dbReference type="SUPFAM" id="SSF51395">
    <property type="entry name" value="FMN-linked oxidoreductases"/>
    <property type="match status" value="1"/>
</dbReference>
<dbReference type="PIRSF" id="PIRSF500061">
    <property type="entry name" value="GOGAT_lg2_archl"/>
    <property type="match status" value="1"/>
</dbReference>
<dbReference type="PANTHER" id="PTHR43819:SF1">
    <property type="entry name" value="ARCHAEAL-TYPE GLUTAMATE SYNTHASE [NADPH]"/>
    <property type="match status" value="1"/>
</dbReference>
<dbReference type="PIRSF" id="PIRSF006429">
    <property type="entry name" value="GOGAT_lg_2"/>
    <property type="match status" value="1"/>
</dbReference>
<dbReference type="AlphaFoldDB" id="A0A2R7Y6C0"/>
<name>A0A2R7Y6C0_9ARCH</name>
<gene>
    <name evidence="4" type="ORF">B9J98_02825</name>
</gene>
<comment type="caution">
    <text evidence="4">The sequence shown here is derived from an EMBL/GenBank/DDBJ whole genome shotgun (WGS) entry which is preliminary data.</text>
</comment>
<evidence type="ECO:0000256" key="1">
    <source>
        <dbReference type="ARBA" id="ARBA00009716"/>
    </source>
</evidence>
<dbReference type="PANTHER" id="PTHR43819">
    <property type="entry name" value="ARCHAEAL-TYPE GLUTAMATE SYNTHASE [NADPH]"/>
    <property type="match status" value="1"/>
</dbReference>
<accession>A0A2R7Y6C0</accession>
<sequence>MPLEDCDADVDLAVSLAYGSIKLAAPIYFGDMSFGALSGIPNIALAKAADLTETLAGTGEGGLHPEVRKCKRITVQWASARFGVDLSTLSAGMAVVIKIGQGAKPGIGGHLPSTKVTDIISATRKIPVGTHALSPAPHHDIYSIEDLEQRIWALKEATGKPVFVKVGATNYVAYVACGIARMGADGMILDGFGAGTGASPLVVKDNVGLPIEVALPVVDEALRRECLRDGFSVIAGGRVSCSADAAKLILLGADAVVLGTAALIAMGCIACGMCHTGKCPALLTNAAAYTTHETLSLDWATSRLVNFVKGFSEGLKILVSGLGFKSVKDIVGRKDLLKFNEALTYSKKGVGY</sequence>
<dbReference type="InterPro" id="IPR043578">
    <property type="entry name" value="GltB_archl_type"/>
</dbReference>
<dbReference type="Proteomes" id="UP000244066">
    <property type="component" value="Unassembled WGS sequence"/>
</dbReference>